<gene>
    <name evidence="1" type="ORF">TBIB3V08_LOCUS2069</name>
</gene>
<accession>A0A7R9EQF2</accession>
<evidence type="ECO:0000313" key="1">
    <source>
        <dbReference type="EMBL" id="CAD7439507.1"/>
    </source>
</evidence>
<organism evidence="1">
    <name type="scientific">Timema bartmani</name>
    <dbReference type="NCBI Taxonomy" id="61472"/>
    <lineage>
        <taxon>Eukaryota</taxon>
        <taxon>Metazoa</taxon>
        <taxon>Ecdysozoa</taxon>
        <taxon>Arthropoda</taxon>
        <taxon>Hexapoda</taxon>
        <taxon>Insecta</taxon>
        <taxon>Pterygota</taxon>
        <taxon>Neoptera</taxon>
        <taxon>Polyneoptera</taxon>
        <taxon>Phasmatodea</taxon>
        <taxon>Timematodea</taxon>
        <taxon>Timematoidea</taxon>
        <taxon>Timematidae</taxon>
        <taxon>Timema</taxon>
    </lineage>
</organism>
<sequence>MEGNYVMALDVGTTTIRCHLIDKSTYVIGMASDQGTPNVPIYRCPDHARMYQCTVAQITPECTNVPLPRSRLNVPMYRCPDHARMYQCTVAQITPECTNVPLPRGSRMYQSNILYVEDLSLSDEIMRMWSQ</sequence>
<dbReference type="EMBL" id="OD564703">
    <property type="protein sequence ID" value="CAD7439507.1"/>
    <property type="molecule type" value="Genomic_DNA"/>
</dbReference>
<name>A0A7R9EQF2_9NEOP</name>
<reference evidence="1" key="1">
    <citation type="submission" date="2020-11" db="EMBL/GenBank/DDBJ databases">
        <authorList>
            <person name="Tran Van P."/>
        </authorList>
    </citation>
    <scope>NUCLEOTIDE SEQUENCE</scope>
</reference>
<proteinExistence type="predicted"/>
<dbReference type="AlphaFoldDB" id="A0A7R9EQF2"/>
<protein>
    <submittedName>
        <fullName evidence="1">Uncharacterized protein</fullName>
    </submittedName>
</protein>